<name>A0A2D0NH51_FLAN2</name>
<comment type="caution">
    <text evidence="1">The sequence shown here is derived from an EMBL/GenBank/DDBJ whole genome shotgun (WGS) entry which is preliminary data.</text>
</comment>
<organism evidence="1 2">
    <name type="scientific">Flavilitoribacter nigricans (strain ATCC 23147 / DSM 23189 / NBRC 102662 / NCIMB 1420 / SS-2)</name>
    <name type="common">Lewinella nigricans</name>
    <dbReference type="NCBI Taxonomy" id="1122177"/>
    <lineage>
        <taxon>Bacteria</taxon>
        <taxon>Pseudomonadati</taxon>
        <taxon>Bacteroidota</taxon>
        <taxon>Saprospiria</taxon>
        <taxon>Saprospirales</taxon>
        <taxon>Lewinellaceae</taxon>
        <taxon>Flavilitoribacter</taxon>
    </lineage>
</organism>
<evidence type="ECO:0000313" key="2">
    <source>
        <dbReference type="Proteomes" id="UP000223913"/>
    </source>
</evidence>
<evidence type="ECO:0000313" key="1">
    <source>
        <dbReference type="EMBL" id="PHN07822.1"/>
    </source>
</evidence>
<reference evidence="1 2" key="1">
    <citation type="submission" date="2017-10" db="EMBL/GenBank/DDBJ databases">
        <title>The draft genome sequence of Lewinella nigricans NBRC 102662.</title>
        <authorList>
            <person name="Wang K."/>
        </authorList>
    </citation>
    <scope>NUCLEOTIDE SEQUENCE [LARGE SCALE GENOMIC DNA]</scope>
    <source>
        <strain evidence="1 2">NBRC 102662</strain>
    </source>
</reference>
<dbReference type="Proteomes" id="UP000223913">
    <property type="component" value="Unassembled WGS sequence"/>
</dbReference>
<dbReference type="EMBL" id="PDUD01000005">
    <property type="protein sequence ID" value="PHN07822.1"/>
    <property type="molecule type" value="Genomic_DNA"/>
</dbReference>
<dbReference type="AlphaFoldDB" id="A0A2D0NH51"/>
<protein>
    <submittedName>
        <fullName evidence="1">Uncharacterized protein</fullName>
    </submittedName>
</protein>
<proteinExistence type="predicted"/>
<accession>A0A2D0NH51</accession>
<dbReference type="RefSeq" id="WP_099148854.1">
    <property type="nucleotide sequence ID" value="NZ_PDUD01000005.1"/>
</dbReference>
<keyword evidence="2" id="KW-1185">Reference proteome</keyword>
<gene>
    <name evidence="1" type="ORF">CRP01_04685</name>
</gene>
<dbReference type="OrthoDB" id="947846at2"/>
<sequence>MAYSYTNRQDKTHYIKAVTTKKGGVRYYITLDPTVENLISEIPEGFEVLEYPYDARVVIRKKIPVNVRPAEVSTVQKAMEKHSPVQDFIITSEREDIAIHISQFNHFYDSEYLSADEAKKYYGENVHLWKTYDWILTFRLADVDTRKFQVIRKASVQYEAVGIDEGTDLSSLAEKYCYHVGRESLLNFWIPGEDW</sequence>